<comment type="subcellular location">
    <subcellularLocation>
        <location evidence="1">Cell membrane</location>
        <topology evidence="1">Lipid-anchor</topology>
    </subcellularLocation>
</comment>
<keyword evidence="6" id="KW-0564">Palmitate</keyword>
<feature type="coiled-coil region" evidence="8">
    <location>
        <begin position="148"/>
        <end position="192"/>
    </location>
</feature>
<keyword evidence="8" id="KW-0175">Coiled coil</keyword>
<keyword evidence="4" id="KW-0677">Repeat</keyword>
<evidence type="ECO:0000256" key="2">
    <source>
        <dbReference type="ARBA" id="ARBA00022475"/>
    </source>
</evidence>
<evidence type="ECO:0000256" key="10">
    <source>
        <dbReference type="SAM" id="SignalP"/>
    </source>
</evidence>
<keyword evidence="5" id="KW-0472">Membrane</keyword>
<evidence type="ECO:0000256" key="8">
    <source>
        <dbReference type="SAM" id="Coils"/>
    </source>
</evidence>
<keyword evidence="3 10" id="KW-0732">Signal</keyword>
<evidence type="ECO:0000256" key="6">
    <source>
        <dbReference type="ARBA" id="ARBA00023139"/>
    </source>
</evidence>
<protein>
    <recommendedName>
        <fullName evidence="13">Variable surface lipoprotein</fullName>
    </recommendedName>
</protein>
<evidence type="ECO:0000256" key="1">
    <source>
        <dbReference type="ARBA" id="ARBA00004193"/>
    </source>
</evidence>
<feature type="compositionally biased region" description="Basic and acidic residues" evidence="9">
    <location>
        <begin position="28"/>
        <end position="45"/>
    </location>
</feature>
<dbReference type="GO" id="GO:0005886">
    <property type="term" value="C:plasma membrane"/>
    <property type="evidence" value="ECO:0007669"/>
    <property type="project" value="UniProtKB-SubCell"/>
</dbReference>
<proteinExistence type="predicted"/>
<feature type="compositionally biased region" description="Basic and acidic residues" evidence="9">
    <location>
        <begin position="67"/>
        <end position="104"/>
    </location>
</feature>
<keyword evidence="7" id="KW-0449">Lipoprotein</keyword>
<evidence type="ECO:0000256" key="9">
    <source>
        <dbReference type="SAM" id="MobiDB-lite"/>
    </source>
</evidence>
<dbReference type="OrthoDB" id="9951206at2"/>
<organism evidence="11 12">
    <name type="scientific">Mycoplasmopsis agalactiae 14628</name>
    <dbReference type="NCBI Taxonomy" id="1110504"/>
    <lineage>
        <taxon>Bacteria</taxon>
        <taxon>Bacillati</taxon>
        <taxon>Mycoplasmatota</taxon>
        <taxon>Mycoplasmoidales</taxon>
        <taxon>Metamycoplasmataceae</taxon>
        <taxon>Mycoplasmopsis</taxon>
    </lineage>
</organism>
<evidence type="ECO:0008006" key="13">
    <source>
        <dbReference type="Google" id="ProtNLM"/>
    </source>
</evidence>
<reference evidence="11 12" key="1">
    <citation type="journal article" date="2012" name="Appl. Environ. Microbiol.">
        <title>Emergence of Atypical Mycoplasma agalactiae Strains Harboring a New Prophage and Associated with an Alpine Wild Ungulate Mortality Episode.</title>
        <authorList>
            <person name="Tardy F."/>
            <person name="Baranowski E."/>
            <person name="Nouvel L.X."/>
            <person name="Mick V."/>
            <person name="Manso-Silvan L."/>
            <person name="Thiaucourt F."/>
            <person name="Thebault P."/>
            <person name="Breton M."/>
            <person name="Sirand-Pugnet P."/>
            <person name="Blanchard A."/>
            <person name="Garnier A."/>
            <person name="Gibert P."/>
            <person name="Game Y."/>
            <person name="Poumarat F."/>
            <person name="Citti C."/>
        </authorList>
    </citation>
    <scope>NUCLEOTIDE SEQUENCE [LARGE SCALE GENOMIC DNA]</scope>
    <source>
        <strain evidence="11 12">14628</strain>
    </source>
</reference>
<keyword evidence="2" id="KW-1003">Cell membrane</keyword>
<comment type="caution">
    <text evidence="11">The sequence shown here is derived from an EMBL/GenBank/DDBJ whole genome shotgun (WGS) entry which is preliminary data.</text>
</comment>
<feature type="chain" id="PRO_5003701628" description="Variable surface lipoprotein" evidence="10">
    <location>
        <begin position="23"/>
        <end position="219"/>
    </location>
</feature>
<evidence type="ECO:0000313" key="12">
    <source>
        <dbReference type="Proteomes" id="UP000003181"/>
    </source>
</evidence>
<dbReference type="InterPro" id="IPR049890">
    <property type="entry name" value="VlpA-F-like_signal"/>
</dbReference>
<evidence type="ECO:0000256" key="4">
    <source>
        <dbReference type="ARBA" id="ARBA00022737"/>
    </source>
</evidence>
<feature type="region of interest" description="Disordered" evidence="9">
    <location>
        <begin position="28"/>
        <end position="104"/>
    </location>
</feature>
<dbReference type="RefSeq" id="WP_004024406.1">
    <property type="nucleotide sequence ID" value="NZ_AJPR01000011.1"/>
</dbReference>
<name>I5D5U3_MYCAA</name>
<gene>
    <name evidence="11" type="ORF">MAGb_6940</name>
</gene>
<dbReference type="PATRIC" id="fig|1110504.5.peg.674"/>
<sequence length="219" mass="25332">MRKTKFLLLTSLSPIISLPFVAAKCNTDAKPEDMNKDKLEKDKMTSKLKNSNETKQNNNDKNTNTENMKEKNNTEAKNDDKDNKSLKETKAKDTIDEKNSNREMSDMPIKQSTMSSLDRRTVNNVDASGYDIGRWYDKISDEDLKDFKEEFHKILTDIEEEIKKAVKEETKIKQLESQFNSLKLKLEKKLNKASSWVSVETIVDETDKAIKEIEKQTVK</sequence>
<evidence type="ECO:0000256" key="5">
    <source>
        <dbReference type="ARBA" id="ARBA00023136"/>
    </source>
</evidence>
<dbReference type="AlphaFoldDB" id="I5D5U3"/>
<feature type="compositionally biased region" description="Low complexity" evidence="9">
    <location>
        <begin position="49"/>
        <end position="66"/>
    </location>
</feature>
<dbReference type="EMBL" id="AJPR01000011">
    <property type="protein sequence ID" value="EIN15052.1"/>
    <property type="molecule type" value="Genomic_DNA"/>
</dbReference>
<evidence type="ECO:0000256" key="7">
    <source>
        <dbReference type="ARBA" id="ARBA00023288"/>
    </source>
</evidence>
<evidence type="ECO:0000256" key="3">
    <source>
        <dbReference type="ARBA" id="ARBA00022729"/>
    </source>
</evidence>
<dbReference type="Proteomes" id="UP000003181">
    <property type="component" value="Unassembled WGS sequence"/>
</dbReference>
<evidence type="ECO:0000313" key="11">
    <source>
        <dbReference type="EMBL" id="EIN15052.1"/>
    </source>
</evidence>
<dbReference type="STRING" id="1110504.MAGb_6940"/>
<dbReference type="NCBIfam" id="NF033817">
    <property type="entry name" value="Mplas_variab_LP"/>
    <property type="match status" value="1"/>
</dbReference>
<accession>I5D5U3</accession>
<feature type="signal peptide" evidence="10">
    <location>
        <begin position="1"/>
        <end position="22"/>
    </location>
</feature>